<keyword evidence="1" id="KW-0418">Kinase</keyword>
<evidence type="ECO:0000256" key="1">
    <source>
        <dbReference type="ARBA" id="ARBA00022527"/>
    </source>
</evidence>
<evidence type="ECO:0000313" key="3">
    <source>
        <dbReference type="EMBL" id="GAA3125745.1"/>
    </source>
</evidence>
<dbReference type="PANTHER" id="PTHR35526:SF3">
    <property type="entry name" value="ANTI-SIGMA-F FACTOR RSBW"/>
    <property type="match status" value="1"/>
</dbReference>
<name>A0ABP6MTP5_9ACTN</name>
<dbReference type="SUPFAM" id="SSF55874">
    <property type="entry name" value="ATPase domain of HSP90 chaperone/DNA topoisomerase II/histidine kinase"/>
    <property type="match status" value="1"/>
</dbReference>
<comment type="caution">
    <text evidence="3">The sequence shown here is derived from an EMBL/GenBank/DDBJ whole genome shotgun (WGS) entry which is preliminary data.</text>
</comment>
<keyword evidence="1" id="KW-0808">Transferase</keyword>
<dbReference type="Pfam" id="PF13581">
    <property type="entry name" value="HATPase_c_2"/>
    <property type="match status" value="1"/>
</dbReference>
<feature type="domain" description="Histidine kinase/HSP90-like ATPase" evidence="2">
    <location>
        <begin position="20"/>
        <end position="118"/>
    </location>
</feature>
<dbReference type="EMBL" id="BAAAVM010000011">
    <property type="protein sequence ID" value="GAA3125745.1"/>
    <property type="molecule type" value="Genomic_DNA"/>
</dbReference>
<dbReference type="InterPro" id="IPR050267">
    <property type="entry name" value="Anti-sigma-factor_SerPK"/>
</dbReference>
<reference evidence="4" key="1">
    <citation type="journal article" date="2019" name="Int. J. Syst. Evol. Microbiol.">
        <title>The Global Catalogue of Microorganisms (GCM) 10K type strain sequencing project: providing services to taxonomists for standard genome sequencing and annotation.</title>
        <authorList>
            <consortium name="The Broad Institute Genomics Platform"/>
            <consortium name="The Broad Institute Genome Sequencing Center for Infectious Disease"/>
            <person name="Wu L."/>
            <person name="Ma J."/>
        </authorList>
    </citation>
    <scope>NUCLEOTIDE SEQUENCE [LARGE SCALE GENOMIC DNA]</scope>
    <source>
        <strain evidence="4">JCM 11574</strain>
    </source>
</reference>
<protein>
    <recommendedName>
        <fullName evidence="2">Histidine kinase/HSP90-like ATPase domain-containing protein</fullName>
    </recommendedName>
</protein>
<evidence type="ECO:0000313" key="4">
    <source>
        <dbReference type="Proteomes" id="UP001500893"/>
    </source>
</evidence>
<dbReference type="RefSeq" id="WP_345047585.1">
    <property type="nucleotide sequence ID" value="NZ_BAAAVM010000011.1"/>
</dbReference>
<accession>A0ABP6MTP5</accession>
<dbReference type="PANTHER" id="PTHR35526">
    <property type="entry name" value="ANTI-SIGMA-F FACTOR RSBW-RELATED"/>
    <property type="match status" value="1"/>
</dbReference>
<keyword evidence="4" id="KW-1185">Reference proteome</keyword>
<sequence>MSHPGRPSFPVRAVRNWRLPHSPRSAGRARALVRAQLAEWKVATEIAETAELLLPELMSNAIQHARRPSGREIGVRVARYDGRLRVEVADANCALPQARTATTEDEHGRGLAIVIALAVSWGCCPRRYGIGEATWAELELPPSA</sequence>
<gene>
    <name evidence="3" type="ORF">GCM10010521_10510</name>
</gene>
<dbReference type="CDD" id="cd16936">
    <property type="entry name" value="HATPase_RsbW-like"/>
    <property type="match status" value="1"/>
</dbReference>
<dbReference type="Gene3D" id="3.30.565.10">
    <property type="entry name" value="Histidine kinase-like ATPase, C-terminal domain"/>
    <property type="match status" value="1"/>
</dbReference>
<organism evidence="3 4">
    <name type="scientific">Streptomyces rameus</name>
    <dbReference type="NCBI Taxonomy" id="68261"/>
    <lineage>
        <taxon>Bacteria</taxon>
        <taxon>Bacillati</taxon>
        <taxon>Actinomycetota</taxon>
        <taxon>Actinomycetes</taxon>
        <taxon>Kitasatosporales</taxon>
        <taxon>Streptomycetaceae</taxon>
        <taxon>Streptomyces</taxon>
    </lineage>
</organism>
<dbReference type="Proteomes" id="UP001500893">
    <property type="component" value="Unassembled WGS sequence"/>
</dbReference>
<dbReference type="InterPro" id="IPR003594">
    <property type="entry name" value="HATPase_dom"/>
</dbReference>
<evidence type="ECO:0000259" key="2">
    <source>
        <dbReference type="Pfam" id="PF13581"/>
    </source>
</evidence>
<proteinExistence type="predicted"/>
<keyword evidence="1" id="KW-0723">Serine/threonine-protein kinase</keyword>
<dbReference type="InterPro" id="IPR036890">
    <property type="entry name" value="HATPase_C_sf"/>
</dbReference>